<name>A0A6J5M0F1_9CAUD</name>
<organism evidence="1">
    <name type="scientific">uncultured Caudovirales phage</name>
    <dbReference type="NCBI Taxonomy" id="2100421"/>
    <lineage>
        <taxon>Viruses</taxon>
        <taxon>Duplodnaviria</taxon>
        <taxon>Heunggongvirae</taxon>
        <taxon>Uroviricota</taxon>
        <taxon>Caudoviricetes</taxon>
        <taxon>Peduoviridae</taxon>
        <taxon>Maltschvirus</taxon>
        <taxon>Maltschvirus maltsch</taxon>
    </lineage>
</organism>
<sequence>MKAICINLPSRQDRWEQVQQEFEKLPFKVERFEPIPHPTPYISFNLTMAALIAGIKEPTWIFEDDVQFINMEQWEVAMDIVPYGFDLLYLGGNVREPLKKANDRWYRVQNTWTTHAILYTPKAAGFIQQVFEPEGMIYDEQLRTKVQPYLKCYICKPYMAVQRPSHSDIWGVHADYGILATQKLLP</sequence>
<proteinExistence type="predicted"/>
<dbReference type="EMBL" id="LR796374">
    <property type="protein sequence ID" value="CAB4140148.1"/>
    <property type="molecule type" value="Genomic_DNA"/>
</dbReference>
<evidence type="ECO:0000313" key="1">
    <source>
        <dbReference type="EMBL" id="CAB4140148.1"/>
    </source>
</evidence>
<accession>A0A6J5M0F1</accession>
<protein>
    <submittedName>
        <fullName evidence="1">Uncharacterized protein</fullName>
    </submittedName>
</protein>
<reference evidence="1" key="1">
    <citation type="submission" date="2020-04" db="EMBL/GenBank/DDBJ databases">
        <authorList>
            <person name="Chiriac C."/>
            <person name="Salcher M."/>
            <person name="Ghai R."/>
            <person name="Kavagutti S V."/>
        </authorList>
    </citation>
    <scope>NUCLEOTIDE SEQUENCE</scope>
</reference>
<gene>
    <name evidence="1" type="ORF">UFOVP402_7</name>
</gene>